<dbReference type="InterPro" id="IPR050465">
    <property type="entry name" value="UPF0194_transport"/>
</dbReference>
<evidence type="ECO:0000256" key="3">
    <source>
        <dbReference type="SAM" id="SignalP"/>
    </source>
</evidence>
<dbReference type="Proteomes" id="UP000238164">
    <property type="component" value="Chromosome 1"/>
</dbReference>
<dbReference type="GO" id="GO:0030313">
    <property type="term" value="C:cell envelope"/>
    <property type="evidence" value="ECO:0007669"/>
    <property type="project" value="UniProtKB-SubCell"/>
</dbReference>
<dbReference type="RefSeq" id="WP_158681281.1">
    <property type="nucleotide sequence ID" value="NZ_BAAAGO010000009.1"/>
</dbReference>
<keyword evidence="3" id="KW-0732">Signal</keyword>
<dbReference type="PROSITE" id="PS51257">
    <property type="entry name" value="PROKAR_LIPOPROTEIN"/>
    <property type="match status" value="1"/>
</dbReference>
<dbReference type="SUPFAM" id="SSF57997">
    <property type="entry name" value="Tropomyosin"/>
    <property type="match status" value="1"/>
</dbReference>
<proteinExistence type="predicted"/>
<keyword evidence="5" id="KW-1185">Reference proteome</keyword>
<dbReference type="EMBL" id="LT985188">
    <property type="protein sequence ID" value="SPD88566.1"/>
    <property type="molecule type" value="Genomic_DNA"/>
</dbReference>
<evidence type="ECO:0000313" key="4">
    <source>
        <dbReference type="EMBL" id="SPD88566.1"/>
    </source>
</evidence>
<dbReference type="OrthoDB" id="9778236at2"/>
<name>A0A2N9JLB2_9ACTN</name>
<evidence type="ECO:0000256" key="2">
    <source>
        <dbReference type="ARBA" id="ARBA00023054"/>
    </source>
</evidence>
<accession>A0A2N9JLB2</accession>
<gene>
    <name evidence="4" type="ORF">MPLG2_3536</name>
</gene>
<dbReference type="Gene3D" id="2.40.50.100">
    <property type="match status" value="1"/>
</dbReference>
<sequence>MLTRFVLPAAATALALTLTGCAAPSTTITSTGRVKTDVVTAQAPTLAVPRVNLNAGFTVTATTPANLSAVPALLGLGSAQRVSAVEVTIGDQVKAGDVLVRFDDAALAANVTAAKADLAVAKAQVGVIDSAIDTLADKKADLKKNRTKVTDGIAQATKARKELVSNLAKAKKARVTVNTNLAKVNKALKELPPKLAQIEKNLAGMKAQRPVVAQQLDDAKAALAALPADAPPEQVAALQSAVQKLTAALAGIDAGIAQLTAAQKQLTQGIAQAKAGQKKLKAAQKQLNEGIPKLTKGIATIDDKLVEARDGLKKIDKGLKKLDDAKADLTRGRKLAVIAAGNDVPVQQARTARAQAVVTAPRDGTVTSIAHVGDVVAPGATVAELSSPAHVVELWLAPAQADRVCVGDAASIAWGESPTGTISRILPEAQYPPTYHTTDEVHLTRAVPVEVTVSAGLPPGVPVDVQLTACRTNEVKK</sequence>
<dbReference type="AlphaFoldDB" id="A0A2N9JLB2"/>
<comment type="subcellular location">
    <subcellularLocation>
        <location evidence="1">Cell envelope</location>
    </subcellularLocation>
</comment>
<organism evidence="4 5">
    <name type="scientific">Micropruina glycogenica</name>
    <dbReference type="NCBI Taxonomy" id="75385"/>
    <lineage>
        <taxon>Bacteria</taxon>
        <taxon>Bacillati</taxon>
        <taxon>Actinomycetota</taxon>
        <taxon>Actinomycetes</taxon>
        <taxon>Propionibacteriales</taxon>
        <taxon>Nocardioidaceae</taxon>
        <taxon>Micropruina</taxon>
    </lineage>
</organism>
<dbReference type="KEGG" id="mgg:MPLG2_3536"/>
<keyword evidence="2" id="KW-0175">Coiled coil</keyword>
<reference evidence="4 5" key="1">
    <citation type="submission" date="2018-02" db="EMBL/GenBank/DDBJ databases">
        <authorList>
            <person name="Cohen D.B."/>
            <person name="Kent A.D."/>
        </authorList>
    </citation>
    <scope>NUCLEOTIDE SEQUENCE [LARGE SCALE GENOMIC DNA]</scope>
    <source>
        <strain evidence="4">1</strain>
    </source>
</reference>
<evidence type="ECO:0000313" key="5">
    <source>
        <dbReference type="Proteomes" id="UP000238164"/>
    </source>
</evidence>
<feature type="signal peptide" evidence="3">
    <location>
        <begin position="1"/>
        <end position="22"/>
    </location>
</feature>
<evidence type="ECO:0000256" key="1">
    <source>
        <dbReference type="ARBA" id="ARBA00004196"/>
    </source>
</evidence>
<dbReference type="PANTHER" id="PTHR32347:SF23">
    <property type="entry name" value="BLL5650 PROTEIN"/>
    <property type="match status" value="1"/>
</dbReference>
<feature type="chain" id="PRO_5014750812" evidence="3">
    <location>
        <begin position="23"/>
        <end position="477"/>
    </location>
</feature>
<dbReference type="PANTHER" id="PTHR32347">
    <property type="entry name" value="EFFLUX SYSTEM COMPONENT YKNX-RELATED"/>
    <property type="match status" value="1"/>
</dbReference>
<protein>
    <submittedName>
        <fullName evidence="4">Uncharacterized protein</fullName>
    </submittedName>
</protein>
<dbReference type="Gene3D" id="1.10.287.1490">
    <property type="match status" value="1"/>
</dbReference>